<evidence type="ECO:0000313" key="2">
    <source>
        <dbReference type="Proteomes" id="UP000718564"/>
    </source>
</evidence>
<comment type="caution">
    <text evidence="1">The sequence shown here is derived from an EMBL/GenBank/DDBJ whole genome shotgun (WGS) entry which is preliminary data.</text>
</comment>
<evidence type="ECO:0000313" key="1">
    <source>
        <dbReference type="EMBL" id="NMG18546.1"/>
    </source>
</evidence>
<proteinExistence type="predicted"/>
<accession>A0ABX1P2I7</accession>
<keyword evidence="2" id="KW-1185">Reference proteome</keyword>
<sequence length="75" mass="8609">MQTTAQEIYTQVVRNLSPNERLRLATLILNELVGQQQLSSVDQSDTWTQEDQIDLVNFSLQYAATTFSDMEDVEQ</sequence>
<dbReference type="Proteomes" id="UP000718564">
    <property type="component" value="Unassembled WGS sequence"/>
</dbReference>
<protein>
    <submittedName>
        <fullName evidence="1">Uncharacterized protein</fullName>
    </submittedName>
</protein>
<organism evidence="1 2">
    <name type="scientific">Brasilonema bromeliae SPC951</name>
    <dbReference type="NCBI Taxonomy" id="385972"/>
    <lineage>
        <taxon>Bacteria</taxon>
        <taxon>Bacillati</taxon>
        <taxon>Cyanobacteriota</taxon>
        <taxon>Cyanophyceae</taxon>
        <taxon>Nostocales</taxon>
        <taxon>Scytonemataceae</taxon>
        <taxon>Brasilonema</taxon>
        <taxon>Bromeliae group (in: Brasilonema)</taxon>
    </lineage>
</organism>
<gene>
    <name evidence="1" type="ORF">DP116_03425</name>
</gene>
<dbReference type="EMBL" id="QMEB01000014">
    <property type="protein sequence ID" value="NMG18546.1"/>
    <property type="molecule type" value="Genomic_DNA"/>
</dbReference>
<dbReference type="RefSeq" id="WP_169153836.1">
    <property type="nucleotide sequence ID" value="NZ_CAWPJE010000331.1"/>
</dbReference>
<reference evidence="1 2" key="1">
    <citation type="submission" date="2018-06" db="EMBL/GenBank/DDBJ databases">
        <title>Comparative genomics of Brasilonema spp. strains.</title>
        <authorList>
            <person name="Alvarenga D.O."/>
            <person name="Fiore M.F."/>
            <person name="Varani A.M."/>
        </authorList>
    </citation>
    <scope>NUCLEOTIDE SEQUENCE [LARGE SCALE GENOMIC DNA]</scope>
    <source>
        <strain evidence="1 2">SPC951</strain>
    </source>
</reference>
<name>A0ABX1P2I7_9CYAN</name>